<evidence type="ECO:0000256" key="1">
    <source>
        <dbReference type="SAM" id="Phobius"/>
    </source>
</evidence>
<sequence>MTSRAVQTSGSMRALRGLVVGSAMLILTSVAHTSADASLPTAGAFLMLTPLVVALSVAFLQCQRSYLQLITFSVGIQALLHLLMTVGAGHGSHHTTLLPSTGMIATHFGAAIATALVLSHADALLHRWISMVRTLLFEFFNASEPIAAQSAAYFLEPSCAFHSHDLDHAIARRGPPSVICN</sequence>
<keyword evidence="1" id="KW-0472">Membrane</keyword>
<protein>
    <submittedName>
        <fullName evidence="2">Unannotated protein</fullName>
    </submittedName>
</protein>
<keyword evidence="1" id="KW-0812">Transmembrane</keyword>
<feature type="transmembrane region" description="Helical" evidence="1">
    <location>
        <begin position="43"/>
        <end position="60"/>
    </location>
</feature>
<dbReference type="AlphaFoldDB" id="A0A6J7GNB9"/>
<feature type="transmembrane region" description="Helical" evidence="1">
    <location>
        <begin position="67"/>
        <end position="84"/>
    </location>
</feature>
<organism evidence="2">
    <name type="scientific">freshwater metagenome</name>
    <dbReference type="NCBI Taxonomy" id="449393"/>
    <lineage>
        <taxon>unclassified sequences</taxon>
        <taxon>metagenomes</taxon>
        <taxon>ecological metagenomes</taxon>
    </lineage>
</organism>
<keyword evidence="1" id="KW-1133">Transmembrane helix</keyword>
<name>A0A6J7GNB9_9ZZZZ</name>
<accession>A0A6J7GNB9</accession>
<evidence type="ECO:0000313" key="2">
    <source>
        <dbReference type="EMBL" id="CAB4905840.1"/>
    </source>
</evidence>
<gene>
    <name evidence="2" type="ORF">UFOPK3495_01249</name>
</gene>
<dbReference type="EMBL" id="CAFBMC010000075">
    <property type="protein sequence ID" value="CAB4905840.1"/>
    <property type="molecule type" value="Genomic_DNA"/>
</dbReference>
<proteinExistence type="predicted"/>
<feature type="transmembrane region" description="Helical" evidence="1">
    <location>
        <begin position="104"/>
        <end position="125"/>
    </location>
</feature>
<reference evidence="2" key="1">
    <citation type="submission" date="2020-05" db="EMBL/GenBank/DDBJ databases">
        <authorList>
            <person name="Chiriac C."/>
            <person name="Salcher M."/>
            <person name="Ghai R."/>
            <person name="Kavagutti S V."/>
        </authorList>
    </citation>
    <scope>NUCLEOTIDE SEQUENCE</scope>
</reference>